<evidence type="ECO:0000259" key="17">
    <source>
        <dbReference type="Pfam" id="PF04565"/>
    </source>
</evidence>
<dbReference type="InterPro" id="IPR015712">
    <property type="entry name" value="DNA-dir_RNA_pol_su2"/>
</dbReference>
<keyword evidence="9" id="KW-0548">Nucleotidyltransferase</keyword>
<geneLocation type="chloroplast" evidence="19"/>
<dbReference type="InterPro" id="IPR019462">
    <property type="entry name" value="DNA-dir_RNA_pol_bsu_external_1"/>
</dbReference>
<evidence type="ECO:0000256" key="9">
    <source>
        <dbReference type="ARBA" id="ARBA00022695"/>
    </source>
</evidence>
<evidence type="ECO:0000256" key="8">
    <source>
        <dbReference type="ARBA" id="ARBA00022679"/>
    </source>
</evidence>
<evidence type="ECO:0000256" key="5">
    <source>
        <dbReference type="ARBA" id="ARBA00022478"/>
    </source>
</evidence>
<dbReference type="Gene3D" id="3.90.1100.10">
    <property type="match status" value="2"/>
</dbReference>
<dbReference type="EMBL" id="KT199255">
    <property type="protein sequence ID" value="AMO01357.1"/>
    <property type="molecule type" value="Genomic_DNA"/>
</dbReference>
<feature type="domain" description="RNA polymerase beta subunit protrusion" evidence="16">
    <location>
        <begin position="55"/>
        <end position="442"/>
    </location>
</feature>
<dbReference type="GO" id="GO:0000428">
    <property type="term" value="C:DNA-directed RNA polymerase complex"/>
    <property type="evidence" value="ECO:0007669"/>
    <property type="project" value="UniProtKB-KW"/>
</dbReference>
<dbReference type="Gene3D" id="3.90.1110.10">
    <property type="entry name" value="RNA polymerase Rpb2, domain 2"/>
    <property type="match status" value="1"/>
</dbReference>
<comment type="subcellular location">
    <subcellularLocation>
        <location evidence="2">Plastid</location>
        <location evidence="2">Chloroplast</location>
    </subcellularLocation>
</comment>
<keyword evidence="8" id="KW-0808">Transferase</keyword>
<feature type="domain" description="RNA polymerase Rpb2" evidence="15">
    <location>
        <begin position="341"/>
        <end position="409"/>
    </location>
</feature>
<dbReference type="Pfam" id="PF10385">
    <property type="entry name" value="RNA_pol_Rpb2_45"/>
    <property type="match status" value="1"/>
</dbReference>
<evidence type="ECO:0000256" key="12">
    <source>
        <dbReference type="ARBA" id="ARBA00032782"/>
    </source>
</evidence>
<organism evidence="19">
    <name type="scientific">Ankyra judayi</name>
    <dbReference type="NCBI Taxonomy" id="52688"/>
    <lineage>
        <taxon>Eukaryota</taxon>
        <taxon>Viridiplantae</taxon>
        <taxon>Chlorophyta</taxon>
        <taxon>core chlorophytes</taxon>
        <taxon>Chlorophyceae</taxon>
        <taxon>CS clade</taxon>
        <taxon>Sphaeropleales</taxon>
        <taxon>Sphaeropleaceae</taxon>
        <taxon>Ankyra</taxon>
    </lineage>
</organism>
<dbReference type="GO" id="GO:0003677">
    <property type="term" value="F:DNA binding"/>
    <property type="evidence" value="ECO:0007669"/>
    <property type="project" value="InterPro"/>
</dbReference>
<dbReference type="PANTHER" id="PTHR20856">
    <property type="entry name" value="DNA-DIRECTED RNA POLYMERASE I SUBUNIT 2"/>
    <property type="match status" value="1"/>
</dbReference>
<feature type="domain" description="RNA polymerase Rpb2" evidence="17">
    <location>
        <begin position="467"/>
        <end position="535"/>
    </location>
</feature>
<dbReference type="SUPFAM" id="SSF64484">
    <property type="entry name" value="beta and beta-prime subunits of DNA dependent RNA-polymerase"/>
    <property type="match status" value="1"/>
</dbReference>
<sequence>MPNHRYFISDFVEIQRKSFFDLLEMGIVEEFSKRNPISDVNKNLELFFYPEYYKLSKPEYTVRQAILKSRSYASKFYIPVQLTDKKHKVIKLKWVLLGNLPLMTKRGHFLINGAARVIVNQIIRSPGIYFQQKIHEVYVDKWTEKPIETHKRYYADLICLRGTWLRIEIDKDKLIWAQMKKGPKIPVLWLLIGMGLSERYILKSLTDANRLIINFSKKLKNRSKQEYVYVHNPPEAWKQLYKTFSSNIKSEQNKTTDQIENDSLEINFKDTNGVSSVLTKEELKNDLNSLSFSGSINQLNSEYGKKQIPILKKTDLILAKKLNKKLIDEKRKSELGRKWLFKKFMNPRSYDLGKQGRISLNKKLGLSISLKQLTLTADDILATTDYLIKLEKGLKSVDDIDHLKNRRVRTSGQLIQIQLAIGLIRLEKVVREKMSKTTTTPNINSLIQTKVFNGALKEFFGSSPLSQFMDQINPLSELTHKRRLSSLGPGGVTRDNATLEIRGIHPSHYGRICPIETPEGKNTGLVNSMTTYAKVNSEGLIETPFYKVYQGQVQKTAGMCFLSAEQEEKVKVAPGDLSISSLGFLANSLIPVRVADEFTKIHRDEIQFLAVSPIQMISVATSLIPFLEHDDANRALMGSNMQRQAVPLIRPERPIVGTGLEVKAVSDSSQIIQAKSSGFVAYVSADKIIVYGFN</sequence>
<comment type="similarity">
    <text evidence="3 14">Belongs to the RNA polymerase beta chain family.</text>
</comment>
<dbReference type="Gene3D" id="2.30.150.10">
    <property type="entry name" value="DNA-directed RNA polymerase, beta subunit, external 1 domain"/>
    <property type="match status" value="1"/>
</dbReference>
<feature type="domain" description="RNA polymerase Rpb2" evidence="15">
    <location>
        <begin position="124"/>
        <end position="250"/>
    </location>
</feature>
<protein>
    <recommendedName>
        <fullName evidence="4">DNA-directed RNA polymerase</fullName>
        <ecNumber evidence="4">2.7.7.6</ecNumber>
    </recommendedName>
    <alternativeName>
        <fullName evidence="12">PEP</fullName>
    </alternativeName>
</protein>
<dbReference type="InterPro" id="IPR007645">
    <property type="entry name" value="RNA_pol_Rpb2_3"/>
</dbReference>
<evidence type="ECO:0000256" key="3">
    <source>
        <dbReference type="ARBA" id="ARBA00006835"/>
    </source>
</evidence>
<evidence type="ECO:0000256" key="11">
    <source>
        <dbReference type="ARBA" id="ARBA00026088"/>
    </source>
</evidence>
<dbReference type="Pfam" id="PF04565">
    <property type="entry name" value="RNA_pol_Rpb2_3"/>
    <property type="match status" value="1"/>
</dbReference>
<evidence type="ECO:0000256" key="7">
    <source>
        <dbReference type="ARBA" id="ARBA00022640"/>
    </source>
</evidence>
<dbReference type="InterPro" id="IPR042107">
    <property type="entry name" value="DNA-dir_RNA_pol_bsu_ext_1_sf"/>
</dbReference>
<dbReference type="GO" id="GO:0003899">
    <property type="term" value="F:DNA-directed RNA polymerase activity"/>
    <property type="evidence" value="ECO:0007669"/>
    <property type="project" value="UniProtKB-EC"/>
</dbReference>
<feature type="domain" description="DNA-directed RNA polymerase beta subunit external 1" evidence="18">
    <location>
        <begin position="546"/>
        <end position="612"/>
    </location>
</feature>
<reference evidence="19" key="1">
    <citation type="submission" date="2015-06" db="EMBL/GenBank/DDBJ databases">
        <title>Chloroplast phylogenomic data from the green algal order Sphaeropleales (Chlorophyceae, Chlorophyta) reveal complex patterns of sequence evolution.</title>
        <authorList>
            <person name="Fucikova K."/>
            <person name="Lewis P.O."/>
            <person name="Lewis L.A."/>
        </authorList>
    </citation>
    <scope>NUCLEOTIDE SEQUENCE</scope>
    <source>
        <strain evidence="19">SAG 17.84</strain>
    </source>
</reference>
<accession>A0A140HB08</accession>
<evidence type="ECO:0000256" key="13">
    <source>
        <dbReference type="ARBA" id="ARBA00048552"/>
    </source>
</evidence>
<evidence type="ECO:0000313" key="19">
    <source>
        <dbReference type="EMBL" id="AMO01357.1"/>
    </source>
</evidence>
<dbReference type="Gene3D" id="2.40.50.100">
    <property type="match status" value="1"/>
</dbReference>
<keyword evidence="10" id="KW-0804">Transcription</keyword>
<keyword evidence="5" id="KW-0240">DNA-directed RNA polymerase</keyword>
<dbReference type="RefSeq" id="YP_009240265.1">
    <property type="nucleotide sequence ID" value="NC_029735.1"/>
</dbReference>
<dbReference type="InterPro" id="IPR037034">
    <property type="entry name" value="RNA_pol_Rpb2_2_sf"/>
</dbReference>
<dbReference type="GO" id="GO:0006351">
    <property type="term" value="P:DNA-templated transcription"/>
    <property type="evidence" value="ECO:0007669"/>
    <property type="project" value="InterPro"/>
</dbReference>
<comment type="subunit">
    <text evidence="11">In plastids the minimal PEP RNA polymerase catalytic core is composed of four subunits: alpha, beta, beta', and beta''. When a (nuclear-encoded) sigma factor is associated with the core the holoenzyme is formed, which can initiate transcription.</text>
</comment>
<evidence type="ECO:0000256" key="14">
    <source>
        <dbReference type="RuleBase" id="RU000434"/>
    </source>
</evidence>
<evidence type="ECO:0000256" key="1">
    <source>
        <dbReference type="ARBA" id="ARBA00004026"/>
    </source>
</evidence>
<keyword evidence="7 19" id="KW-0934">Plastid</keyword>
<dbReference type="AlphaFoldDB" id="A0A140HB08"/>
<evidence type="ECO:0000259" key="18">
    <source>
        <dbReference type="Pfam" id="PF10385"/>
    </source>
</evidence>
<dbReference type="GeneID" id="27109441"/>
<dbReference type="InterPro" id="IPR007642">
    <property type="entry name" value="RNA_pol_Rpb2_2"/>
</dbReference>
<evidence type="ECO:0000256" key="6">
    <source>
        <dbReference type="ARBA" id="ARBA00022528"/>
    </source>
</evidence>
<dbReference type="Pfam" id="PF04563">
    <property type="entry name" value="RNA_pol_Rpb2_1"/>
    <property type="match status" value="1"/>
</dbReference>
<dbReference type="GO" id="GO:0009507">
    <property type="term" value="C:chloroplast"/>
    <property type="evidence" value="ECO:0007669"/>
    <property type="project" value="UniProtKB-SubCell"/>
</dbReference>
<dbReference type="GO" id="GO:0032549">
    <property type="term" value="F:ribonucleoside binding"/>
    <property type="evidence" value="ECO:0007669"/>
    <property type="project" value="InterPro"/>
</dbReference>
<comment type="function">
    <text evidence="1">DNA-dependent RNA polymerase catalyzes the transcription of DNA into RNA using the four ribonucleoside triphosphates as substrates.</text>
</comment>
<evidence type="ECO:0000259" key="16">
    <source>
        <dbReference type="Pfam" id="PF04563"/>
    </source>
</evidence>
<evidence type="ECO:0000259" key="15">
    <source>
        <dbReference type="Pfam" id="PF04561"/>
    </source>
</evidence>
<dbReference type="Pfam" id="PF04561">
    <property type="entry name" value="RNA_pol_Rpb2_2"/>
    <property type="match status" value="2"/>
</dbReference>
<dbReference type="EC" id="2.7.7.6" evidence="4"/>
<gene>
    <name evidence="19" type="primary">rpoBa</name>
    <name evidence="19" type="ORF">VT30_97</name>
</gene>
<evidence type="ECO:0000256" key="4">
    <source>
        <dbReference type="ARBA" id="ARBA00012418"/>
    </source>
</evidence>
<name>A0A140HB08_9CHLO</name>
<evidence type="ECO:0000256" key="2">
    <source>
        <dbReference type="ARBA" id="ARBA00004229"/>
    </source>
</evidence>
<keyword evidence="6 19" id="KW-0150">Chloroplast</keyword>
<comment type="catalytic activity">
    <reaction evidence="13">
        <text>RNA(n) + a ribonucleoside 5'-triphosphate = RNA(n+1) + diphosphate</text>
        <dbReference type="Rhea" id="RHEA:21248"/>
        <dbReference type="Rhea" id="RHEA-COMP:14527"/>
        <dbReference type="Rhea" id="RHEA-COMP:17342"/>
        <dbReference type="ChEBI" id="CHEBI:33019"/>
        <dbReference type="ChEBI" id="CHEBI:61557"/>
        <dbReference type="ChEBI" id="CHEBI:140395"/>
        <dbReference type="EC" id="2.7.7.6"/>
    </reaction>
</comment>
<proteinExistence type="inferred from homology"/>
<dbReference type="InterPro" id="IPR007644">
    <property type="entry name" value="RNA_pol_bsu_protrusion"/>
</dbReference>
<evidence type="ECO:0000256" key="10">
    <source>
        <dbReference type="ARBA" id="ARBA00023163"/>
    </source>
</evidence>